<dbReference type="InterPro" id="IPR051448">
    <property type="entry name" value="CdaR-like_regulators"/>
</dbReference>
<dbReference type="InterPro" id="IPR025736">
    <property type="entry name" value="PucR_C-HTH_dom"/>
</dbReference>
<dbReference type="EMBL" id="CP121252">
    <property type="protein sequence ID" value="WFP16393.1"/>
    <property type="molecule type" value="Genomic_DNA"/>
</dbReference>
<protein>
    <submittedName>
        <fullName evidence="3">Helix-turn-helix domain-containing protein</fullName>
    </submittedName>
</protein>
<dbReference type="Proteomes" id="UP001219037">
    <property type="component" value="Chromosome"/>
</dbReference>
<evidence type="ECO:0000259" key="1">
    <source>
        <dbReference type="Pfam" id="PF07905"/>
    </source>
</evidence>
<gene>
    <name evidence="3" type="ORF">P8192_13585</name>
</gene>
<dbReference type="Pfam" id="PF13556">
    <property type="entry name" value="HTH_30"/>
    <property type="match status" value="1"/>
</dbReference>
<evidence type="ECO:0000313" key="4">
    <source>
        <dbReference type="Proteomes" id="UP001219037"/>
    </source>
</evidence>
<dbReference type="PANTHER" id="PTHR33744">
    <property type="entry name" value="CARBOHYDRATE DIACID REGULATOR"/>
    <property type="match status" value="1"/>
</dbReference>
<reference evidence="3 4" key="1">
    <citation type="submission" date="2023-04" db="EMBL/GenBank/DDBJ databases">
        <title>Funneling lignin-derived compounds into biodiesel using alkali-halophilic Citricoccus sp. P2.</title>
        <authorList>
            <person name="Luo C.-B."/>
        </authorList>
    </citation>
    <scope>NUCLEOTIDE SEQUENCE [LARGE SCALE GENOMIC DNA]</scope>
    <source>
        <strain evidence="3 4">P2</strain>
    </source>
</reference>
<dbReference type="PANTHER" id="PTHR33744:SF1">
    <property type="entry name" value="DNA-BINDING TRANSCRIPTIONAL ACTIVATOR ADER"/>
    <property type="match status" value="1"/>
</dbReference>
<dbReference type="InterPro" id="IPR012914">
    <property type="entry name" value="PucR_dom"/>
</dbReference>
<evidence type="ECO:0000313" key="3">
    <source>
        <dbReference type="EMBL" id="WFP16393.1"/>
    </source>
</evidence>
<dbReference type="InterPro" id="IPR042070">
    <property type="entry name" value="PucR_C-HTH_sf"/>
</dbReference>
<dbReference type="Pfam" id="PF07905">
    <property type="entry name" value="PucR"/>
    <property type="match status" value="1"/>
</dbReference>
<accession>A0ABY8H6W5</accession>
<sequence>MPEPVISEKASVEAPVSVLPDEWLWPTVRQLIDDERIDVRRVFPGAEEGRGLRVAFASEMTDPSEFLRGGELLLTTGIGWGATEARRADAARTMMRAAARIGVAAVGFGTGPWAPVLPQALVEAARQLKVPLVHVPISTPFLSIVEWVDAAHAEARRSRAQRLEVGALLQHVRQGNADVSILAEAAPGWLASQRPIGAICHAADLLGEGRMADAERCLSACQGELIWGERDGQLTIVGTPEALDRYRQTCLDPMRTPYGVGSALTWTRLRRVLAEAWYAAEIARRRGRAAHGHDLASVDGLLMGLTAEQLAPFRTHILEPLRRYDAVHRADLVHTVSAFLDSEGSLQQTAQQLFLHPNTVRKRLHRVEQLVGADPLDRDGYLVLRVALGSAGFSQGQR</sequence>
<evidence type="ECO:0000259" key="2">
    <source>
        <dbReference type="Pfam" id="PF13556"/>
    </source>
</evidence>
<feature type="domain" description="Purine catabolism PurC-like" evidence="1">
    <location>
        <begin position="51"/>
        <end position="148"/>
    </location>
</feature>
<dbReference type="RefSeq" id="WP_278157535.1">
    <property type="nucleotide sequence ID" value="NZ_CP121252.1"/>
</dbReference>
<feature type="domain" description="PucR C-terminal helix-turn-helix" evidence="2">
    <location>
        <begin position="332"/>
        <end position="388"/>
    </location>
</feature>
<dbReference type="Gene3D" id="1.10.10.2840">
    <property type="entry name" value="PucR C-terminal helix-turn-helix domain"/>
    <property type="match status" value="1"/>
</dbReference>
<organism evidence="3 4">
    <name type="scientific">Citricoccus muralis</name>
    <dbReference type="NCBI Taxonomy" id="169134"/>
    <lineage>
        <taxon>Bacteria</taxon>
        <taxon>Bacillati</taxon>
        <taxon>Actinomycetota</taxon>
        <taxon>Actinomycetes</taxon>
        <taxon>Micrococcales</taxon>
        <taxon>Micrococcaceae</taxon>
        <taxon>Citricoccus</taxon>
    </lineage>
</organism>
<name>A0ABY8H6W5_9MICC</name>
<keyword evidence="4" id="KW-1185">Reference proteome</keyword>
<proteinExistence type="predicted"/>